<dbReference type="HOGENOM" id="CLU_410338_0_0_6"/>
<dbReference type="Proteomes" id="UP000001036">
    <property type="component" value="Chromosome"/>
</dbReference>
<reference evidence="2 3" key="1">
    <citation type="journal article" date="2008" name="J. Bacteriol.">
        <title>Insights into plant cell wall degradation from the genome sequence of the soil bacterium Cellvibrio japonicus.</title>
        <authorList>
            <person name="Deboy R.T."/>
            <person name="Mongodin E.F."/>
            <person name="Fouts D.E."/>
            <person name="Tailford L.E."/>
            <person name="Khouri H."/>
            <person name="Emerson J.B."/>
            <person name="Mohamoud Y."/>
            <person name="Watkins K."/>
            <person name="Henrissat B."/>
            <person name="Gilbert H.J."/>
            <person name="Nelson K.E."/>
        </authorList>
    </citation>
    <scope>NUCLEOTIDE SEQUENCE [LARGE SCALE GENOMIC DNA]</scope>
    <source>
        <strain evidence="2 3">Ueda107</strain>
    </source>
</reference>
<dbReference type="eggNOG" id="ENOG5034AFZ">
    <property type="taxonomic scope" value="Bacteria"/>
</dbReference>
<gene>
    <name evidence="2" type="ordered locus">CJA_2507</name>
</gene>
<evidence type="ECO:0000313" key="3">
    <source>
        <dbReference type="Proteomes" id="UP000001036"/>
    </source>
</evidence>
<feature type="region of interest" description="Disordered" evidence="1">
    <location>
        <begin position="222"/>
        <end position="249"/>
    </location>
</feature>
<accession>B3PKZ4</accession>
<dbReference type="KEGG" id="cja:CJA_2507"/>
<evidence type="ECO:0000313" key="2">
    <source>
        <dbReference type="EMBL" id="ACE85248.1"/>
    </source>
</evidence>
<name>B3PKZ4_CELJU</name>
<proteinExistence type="predicted"/>
<dbReference type="STRING" id="498211.CJA_2507"/>
<sequence length="669" mass="73356">MQKGCPAFLWVFTRNGLHVYYSIPGNTETRDNKVENDIEILSLLEPGETGKSIGEEAEGITPSVKTLGGIRLRYRYNPPALQGIEVTKVTWKINKKGAYCLDYGIGSDHCPSQNEREPDIEFEQKSPQVDWSVYWEPRNEDGKPDWSNWADDDGVMAYVKAEYTLPVIEAGSQQEKRVTKTYEQDFYIKTRELKPLAAPSEPMKGSDVQILEAMLWGFGVSPQRGSGNQTKSNAGSEGNRIHSSRGAAGMTENCDGSDAKVRNIYSGGWVGCANGKVALEAMVRRFQGRNTATCDKNEESCTDNYAGRTSSTNGVVDQATLVMLEKIWKEFYSAYVSHKSKPVIAAPELAWSNEAVSIWDGVTDAGIVSTYTDTKHNAMLAAVNNNATGTRGDLLDAWIRQESANKFWGQGFPATHYRVFEGGGDEFASLGYNQIKYAYRYGVQAFQNLCPQLKSYNMYKPDDNIKGMVAFTTAIGCGSGGGFRRAFATGGSWTTIKSNNVDLKGYKLAGENTFYAMDKDRVDDAYELLAKAIGSYNGGTGMGSTWANMLKATNPGLDNGKPRMGRAHSNRTYAIQVLRRFGAPARTYIWKGGVEPDQIPVIGADGSPETNEDGSTKMQANPKAGQDWCFAYGEQEWMSGKDWSKVKAAAASVTLDGKPQVPSGNIACQ</sequence>
<dbReference type="AlphaFoldDB" id="B3PKZ4"/>
<protein>
    <submittedName>
        <fullName evidence="2">Uncharacterized protein</fullName>
    </submittedName>
</protein>
<keyword evidence="3" id="KW-1185">Reference proteome</keyword>
<evidence type="ECO:0000256" key="1">
    <source>
        <dbReference type="SAM" id="MobiDB-lite"/>
    </source>
</evidence>
<organism evidence="2 3">
    <name type="scientific">Cellvibrio japonicus (strain Ueda107)</name>
    <name type="common">Pseudomonas fluorescens subsp. cellulosa</name>
    <dbReference type="NCBI Taxonomy" id="498211"/>
    <lineage>
        <taxon>Bacteria</taxon>
        <taxon>Pseudomonadati</taxon>
        <taxon>Pseudomonadota</taxon>
        <taxon>Gammaproteobacteria</taxon>
        <taxon>Cellvibrionales</taxon>
        <taxon>Cellvibrionaceae</taxon>
        <taxon>Cellvibrio</taxon>
    </lineage>
</organism>
<feature type="compositionally biased region" description="Polar residues" evidence="1">
    <location>
        <begin position="223"/>
        <end position="236"/>
    </location>
</feature>
<dbReference type="EMBL" id="CP000934">
    <property type="protein sequence ID" value="ACE85248.1"/>
    <property type="molecule type" value="Genomic_DNA"/>
</dbReference>